<dbReference type="Proteomes" id="UP000070107">
    <property type="component" value="Unassembled WGS sequence"/>
</dbReference>
<sequence>MTAPANPGGRARAGYRVTRRYGVPHADIAFLLNIEEKTYLRRLRQSGLDPDADESAGQLPDIEEILANIRGELVRLTEGGRVPDKAAVDALVSLARALKTLIELTPEKARRPFAEAAGVAVTPEEISEALARIDRRIDELANLRADEIIRRRFERGDGAGADEGVVLRGA</sequence>
<comment type="caution">
    <text evidence="1">The sequence shown here is derived from an EMBL/GenBank/DDBJ whole genome shotgun (WGS) entry which is preliminary data.</text>
</comment>
<protein>
    <submittedName>
        <fullName evidence="1">Uncharacterized protein</fullName>
    </submittedName>
</protein>
<dbReference type="EMBL" id="LNTU01000001">
    <property type="protein sequence ID" value="KXF78285.1"/>
    <property type="molecule type" value="Genomic_DNA"/>
</dbReference>
<evidence type="ECO:0000313" key="1">
    <source>
        <dbReference type="EMBL" id="KXF78285.1"/>
    </source>
</evidence>
<reference evidence="1 2" key="1">
    <citation type="submission" date="2015-11" db="EMBL/GenBank/DDBJ databases">
        <title>Draft genome sequence of Paramesorhizobium deserti A-3-E, a strain highly resistant to diverse beta-lactam antibiotics.</title>
        <authorList>
            <person name="Lv R."/>
            <person name="Yang X."/>
            <person name="Fang N."/>
            <person name="Guo J."/>
            <person name="Luo X."/>
            <person name="Peng F."/>
            <person name="Yang R."/>
            <person name="Cui Y."/>
            <person name="Fang C."/>
            <person name="Song Y."/>
        </authorList>
    </citation>
    <scope>NUCLEOTIDE SEQUENCE [LARGE SCALE GENOMIC DNA]</scope>
    <source>
        <strain evidence="1 2">A-3-E</strain>
    </source>
</reference>
<dbReference type="OrthoDB" id="8447033at2"/>
<name>A0A135HYL4_9HYPH</name>
<organism evidence="1 2">
    <name type="scientific">Paramesorhizobium deserti</name>
    <dbReference type="NCBI Taxonomy" id="1494590"/>
    <lineage>
        <taxon>Bacteria</taxon>
        <taxon>Pseudomonadati</taxon>
        <taxon>Pseudomonadota</taxon>
        <taxon>Alphaproteobacteria</taxon>
        <taxon>Hyphomicrobiales</taxon>
        <taxon>Phyllobacteriaceae</taxon>
        <taxon>Paramesorhizobium</taxon>
    </lineage>
</organism>
<dbReference type="AlphaFoldDB" id="A0A135HYL4"/>
<proteinExistence type="predicted"/>
<dbReference type="STRING" id="1494590.ATN84_00315"/>
<dbReference type="RefSeq" id="WP_068879555.1">
    <property type="nucleotide sequence ID" value="NZ_LNTU01000001.1"/>
</dbReference>
<evidence type="ECO:0000313" key="2">
    <source>
        <dbReference type="Proteomes" id="UP000070107"/>
    </source>
</evidence>
<gene>
    <name evidence="1" type="ORF">ATN84_00315</name>
</gene>
<keyword evidence="2" id="KW-1185">Reference proteome</keyword>
<accession>A0A135HYL4</accession>